<dbReference type="Proteomes" id="UP000183203">
    <property type="component" value="Unassembled WGS sequence"/>
</dbReference>
<dbReference type="OrthoDB" id="3178268at2"/>
<dbReference type="InterPro" id="IPR027417">
    <property type="entry name" value="P-loop_NTPase"/>
</dbReference>
<evidence type="ECO:0000313" key="3">
    <source>
        <dbReference type="Proteomes" id="UP000183203"/>
    </source>
</evidence>
<dbReference type="InterPro" id="IPR016032">
    <property type="entry name" value="Sig_transdc_resp-reg_C-effctor"/>
</dbReference>
<evidence type="ECO:0000313" key="2">
    <source>
        <dbReference type="EMBL" id="SDB85269.1"/>
    </source>
</evidence>
<protein>
    <submittedName>
        <fullName evidence="2">LuxR family transcriptional regulator, maltose regulon positive regulatory protein</fullName>
    </submittedName>
</protein>
<accession>A0A1G6GTJ5</accession>
<dbReference type="InterPro" id="IPR036388">
    <property type="entry name" value="WH-like_DNA-bd_sf"/>
</dbReference>
<reference evidence="2 3" key="1">
    <citation type="submission" date="2016-09" db="EMBL/GenBank/DDBJ databases">
        <authorList>
            <person name="Capua I."/>
            <person name="De Benedictis P."/>
            <person name="Joannis T."/>
            <person name="Lombin L.H."/>
            <person name="Cattoli G."/>
        </authorList>
    </citation>
    <scope>NUCLEOTIDE SEQUENCE [LARGE SCALE GENOMIC DNA]</scope>
    <source>
        <strain evidence="2 3">NIO-1002</strain>
    </source>
</reference>
<organism evidence="2 3">
    <name type="scientific">Microbacterium enclense</name>
    <dbReference type="NCBI Taxonomy" id="993073"/>
    <lineage>
        <taxon>Bacteria</taxon>
        <taxon>Bacillati</taxon>
        <taxon>Actinomycetota</taxon>
        <taxon>Actinomycetes</taxon>
        <taxon>Micrococcales</taxon>
        <taxon>Microbacteriaceae</taxon>
        <taxon>Microbacterium</taxon>
    </lineage>
</organism>
<dbReference type="GO" id="GO:0003677">
    <property type="term" value="F:DNA binding"/>
    <property type="evidence" value="ECO:0007669"/>
    <property type="project" value="InterPro"/>
</dbReference>
<dbReference type="RefSeq" id="WP_058230929.1">
    <property type="nucleotide sequence ID" value="NZ_FMYG01000001.1"/>
</dbReference>
<dbReference type="Pfam" id="PF00196">
    <property type="entry name" value="GerE"/>
    <property type="match status" value="1"/>
</dbReference>
<feature type="domain" description="HTH luxR-type" evidence="1">
    <location>
        <begin position="750"/>
        <end position="815"/>
    </location>
</feature>
<dbReference type="GO" id="GO:0006355">
    <property type="term" value="P:regulation of DNA-templated transcription"/>
    <property type="evidence" value="ECO:0007669"/>
    <property type="project" value="InterPro"/>
</dbReference>
<dbReference type="Gene3D" id="1.10.10.10">
    <property type="entry name" value="Winged helix-like DNA-binding domain superfamily/Winged helix DNA-binding domain"/>
    <property type="match status" value="1"/>
</dbReference>
<dbReference type="Gene3D" id="1.25.40.10">
    <property type="entry name" value="Tetratricopeptide repeat domain"/>
    <property type="match status" value="1"/>
</dbReference>
<dbReference type="PROSITE" id="PS50043">
    <property type="entry name" value="HTH_LUXR_2"/>
    <property type="match status" value="1"/>
</dbReference>
<dbReference type="InterPro" id="IPR000792">
    <property type="entry name" value="Tscrpt_reg_LuxR_C"/>
</dbReference>
<name>A0A1G6GTJ5_9MICO</name>
<dbReference type="SUPFAM" id="SSF52540">
    <property type="entry name" value="P-loop containing nucleoside triphosphate hydrolases"/>
    <property type="match status" value="1"/>
</dbReference>
<dbReference type="SMART" id="SM00382">
    <property type="entry name" value="AAA"/>
    <property type="match status" value="1"/>
</dbReference>
<dbReference type="EMBL" id="FMYG01000001">
    <property type="protein sequence ID" value="SDB85269.1"/>
    <property type="molecule type" value="Genomic_DNA"/>
</dbReference>
<dbReference type="InterPro" id="IPR003593">
    <property type="entry name" value="AAA+_ATPase"/>
</dbReference>
<dbReference type="SUPFAM" id="SSF46894">
    <property type="entry name" value="C-terminal effector domain of the bipartite response regulators"/>
    <property type="match status" value="1"/>
</dbReference>
<evidence type="ECO:0000259" key="1">
    <source>
        <dbReference type="PROSITE" id="PS50043"/>
    </source>
</evidence>
<dbReference type="InterPro" id="IPR011990">
    <property type="entry name" value="TPR-like_helical_dom_sf"/>
</dbReference>
<dbReference type="CDD" id="cd06170">
    <property type="entry name" value="LuxR_C_like"/>
    <property type="match status" value="1"/>
</dbReference>
<dbReference type="SMART" id="SM00421">
    <property type="entry name" value="HTH_LUXR"/>
    <property type="match status" value="1"/>
</dbReference>
<gene>
    <name evidence="2" type="ORF">SAMN05216418_0670</name>
</gene>
<sequence length="823" mass="88928">MLIDVDTIPTGVRATRRISRFWAPRPASLDLLRDALSSDVVLLRGPAGVGKTSLLRQFAASLDDDTQRGVQFIDGGVTTPERLPEILAAFAEGPSMHVLLIDNHSEGAGLTTEHLLHLLRSDANLRIVVATRQATGLESPLVAIEFDVQVIPTEHLLMTRDELAEVLELNGVATTEVGIDALAERTHGWPALVQLAAARLRLEGLPLRTRDEALAAAGYANAAFTTDLEQRLDMPVSDDVRLLAIAPHVTVAIADAMGVDPREGSTGELVAHLQDAGFMWPSSTRLTLAEPIREQWLREITQRRPEDVSSARLHLLAHLVAGGEPLLAAQLAADAEQWPTLAGVLRSSGPEIWARDPEGFRRLICLLRTRAPMTPAVVDALLALDPDTAASLETRGLVVTALGQLPDAKSAASNDLDALILRVSLLRAVGRFALATEAAAVLNDAVRRSGDLSAELTCEAWYQVGMTSFAMGRLREARVTLGQSQRIAPPALRMRARGVIAVIDLLEGDVRGAQQVVAPDRDDNWRSSPWGEGLRLAEAWLRLEEGDAAGARTMLDRLPATAGARELWPFAAAVHALSFLLSGSASDALGLLRTWMSRARSTPPSHYQSTQILTARAKVLIALRQARKALSLFEGPFALASTTAPAIALSHLYAGRTHEAFVMSVKWGLHHEPSPRAALESLVVSIVADLRLNGVAAHRTAAQRAEALSTRHDLWSPWSAVAPEDRALVLQMLSPASRDEITRRCSFFASSVSVPHLTKREQVVLAHLTPSSTIADIAKTLVVSPNTVKTQLQSLYRKLEVSDRSSAIRAAHAWGLIETESEL</sequence>
<dbReference type="SUPFAM" id="SSF48452">
    <property type="entry name" value="TPR-like"/>
    <property type="match status" value="1"/>
</dbReference>
<dbReference type="AlphaFoldDB" id="A0A1G6GTJ5"/>
<dbReference type="STRING" id="993073.AS029_02140"/>
<proteinExistence type="predicted"/>
<dbReference type="Gene3D" id="3.40.50.300">
    <property type="entry name" value="P-loop containing nucleotide triphosphate hydrolases"/>
    <property type="match status" value="1"/>
</dbReference>